<keyword evidence="3" id="KW-0732">Signal</keyword>
<dbReference type="PANTHER" id="PTHR12486:SF5">
    <property type="entry name" value="ADENOSINE 5'-MONOPHOSPHORAMIDASE HINT3"/>
    <property type="match status" value="1"/>
</dbReference>
<dbReference type="AlphaFoldDB" id="A0AAV6I184"/>
<dbReference type="SUPFAM" id="SSF54197">
    <property type="entry name" value="HIT-like"/>
    <property type="match status" value="1"/>
</dbReference>
<dbReference type="Pfam" id="PF11969">
    <property type="entry name" value="DcpS_C"/>
    <property type="match status" value="1"/>
</dbReference>
<keyword evidence="5" id="KW-1185">Reference proteome</keyword>
<evidence type="ECO:0008006" key="6">
    <source>
        <dbReference type="Google" id="ProtNLM"/>
    </source>
</evidence>
<keyword evidence="1" id="KW-0547">Nucleotide-binding</keyword>
<name>A0AAV6I184_9ERIC</name>
<protein>
    <recommendedName>
        <fullName evidence="6">HIT domain-containing protein</fullName>
    </recommendedName>
</protein>
<proteinExistence type="predicted"/>
<organism evidence="4 5">
    <name type="scientific">Rhododendron griersonianum</name>
    <dbReference type="NCBI Taxonomy" id="479676"/>
    <lineage>
        <taxon>Eukaryota</taxon>
        <taxon>Viridiplantae</taxon>
        <taxon>Streptophyta</taxon>
        <taxon>Embryophyta</taxon>
        <taxon>Tracheophyta</taxon>
        <taxon>Spermatophyta</taxon>
        <taxon>Magnoliopsida</taxon>
        <taxon>eudicotyledons</taxon>
        <taxon>Gunneridae</taxon>
        <taxon>Pentapetalae</taxon>
        <taxon>asterids</taxon>
        <taxon>Ericales</taxon>
        <taxon>Ericaceae</taxon>
        <taxon>Ericoideae</taxon>
        <taxon>Rhodoreae</taxon>
        <taxon>Rhododendron</taxon>
    </lineage>
</organism>
<dbReference type="EMBL" id="JACTNZ010000012">
    <property type="protein sequence ID" value="KAG5522477.1"/>
    <property type="molecule type" value="Genomic_DNA"/>
</dbReference>
<comment type="caution">
    <text evidence="4">The sequence shown here is derived from an EMBL/GenBank/DDBJ whole genome shotgun (WGS) entry which is preliminary data.</text>
</comment>
<gene>
    <name evidence="4" type="ORF">RHGRI_034601</name>
</gene>
<reference evidence="4" key="1">
    <citation type="submission" date="2020-08" db="EMBL/GenBank/DDBJ databases">
        <title>Plant Genome Project.</title>
        <authorList>
            <person name="Zhang R.-G."/>
        </authorList>
    </citation>
    <scope>NUCLEOTIDE SEQUENCE</scope>
    <source>
        <strain evidence="4">WSP0</strain>
        <tissue evidence="4">Leaf</tissue>
    </source>
</reference>
<evidence type="ECO:0000256" key="1">
    <source>
        <dbReference type="ARBA" id="ARBA00022741"/>
    </source>
</evidence>
<dbReference type="GO" id="GO:0016787">
    <property type="term" value="F:hydrolase activity"/>
    <property type="evidence" value="ECO:0007669"/>
    <property type="project" value="UniProtKB-KW"/>
</dbReference>
<dbReference type="PANTHER" id="PTHR12486">
    <property type="entry name" value="APRATAXIN-RELATED"/>
    <property type="match status" value="1"/>
</dbReference>
<evidence type="ECO:0000313" key="4">
    <source>
        <dbReference type="EMBL" id="KAG5522477.1"/>
    </source>
</evidence>
<sequence>MVPPRWSMLLVIFAMYRVMPATAPALASMSSKSELSFIVTAYGVPPVTPHYLVIPTEHIPTVKDLQRRTEDFSLVSHMFNVGQTLLQRDAPQSQYRFGFHQPPLNSVDHLHLHCLALPFIPRWKHVKYRSLGPLGGFIEAEKLLERIKPVSSIPSEV</sequence>
<evidence type="ECO:0000313" key="5">
    <source>
        <dbReference type="Proteomes" id="UP000823749"/>
    </source>
</evidence>
<evidence type="ECO:0000256" key="3">
    <source>
        <dbReference type="SAM" id="SignalP"/>
    </source>
</evidence>
<dbReference type="GO" id="GO:0000166">
    <property type="term" value="F:nucleotide binding"/>
    <property type="evidence" value="ECO:0007669"/>
    <property type="project" value="UniProtKB-KW"/>
</dbReference>
<dbReference type="InterPro" id="IPR036265">
    <property type="entry name" value="HIT-like_sf"/>
</dbReference>
<dbReference type="Gene3D" id="3.30.428.10">
    <property type="entry name" value="HIT-like"/>
    <property type="match status" value="1"/>
</dbReference>
<keyword evidence="2" id="KW-0378">Hydrolase</keyword>
<dbReference type="Proteomes" id="UP000823749">
    <property type="component" value="Chromosome 12"/>
</dbReference>
<feature type="chain" id="PRO_5043831875" description="HIT domain-containing protein" evidence="3">
    <location>
        <begin position="24"/>
        <end position="157"/>
    </location>
</feature>
<evidence type="ECO:0000256" key="2">
    <source>
        <dbReference type="ARBA" id="ARBA00022801"/>
    </source>
</evidence>
<accession>A0AAV6I184</accession>
<feature type="signal peptide" evidence="3">
    <location>
        <begin position="1"/>
        <end position="23"/>
    </location>
</feature>